<organism evidence="2">
    <name type="scientific">Nothobranchius korthausae</name>
    <dbReference type="NCBI Taxonomy" id="1143690"/>
    <lineage>
        <taxon>Eukaryota</taxon>
        <taxon>Metazoa</taxon>
        <taxon>Chordata</taxon>
        <taxon>Craniata</taxon>
        <taxon>Vertebrata</taxon>
        <taxon>Euteleostomi</taxon>
        <taxon>Actinopterygii</taxon>
        <taxon>Neopterygii</taxon>
        <taxon>Teleostei</taxon>
        <taxon>Neoteleostei</taxon>
        <taxon>Acanthomorphata</taxon>
        <taxon>Ovalentaria</taxon>
        <taxon>Atherinomorphae</taxon>
        <taxon>Cyprinodontiformes</taxon>
        <taxon>Nothobranchiidae</taxon>
        <taxon>Nothobranchius</taxon>
    </lineage>
</organism>
<feature type="region of interest" description="Disordered" evidence="1">
    <location>
        <begin position="1"/>
        <end position="42"/>
    </location>
</feature>
<sequence length="85" mass="9416">EMHEQAGKPIAREETTTSENTEKHVDVLQGATSNTKETPKKKLRLRSSLPFAAAGHVLPALCIICKKVDKYVIVHGKCQRAHLVQ</sequence>
<name>A0A1A8EP63_9TELE</name>
<gene>
    <name evidence="2" type="primary">Sp-Hypp_3088</name>
</gene>
<protein>
    <submittedName>
        <fullName evidence="2">Uncharacterized protein</fullName>
    </submittedName>
</protein>
<evidence type="ECO:0000256" key="1">
    <source>
        <dbReference type="SAM" id="MobiDB-lite"/>
    </source>
</evidence>
<reference evidence="2" key="2">
    <citation type="submission" date="2016-06" db="EMBL/GenBank/DDBJ databases">
        <title>The genome of a short-lived fish provides insights into sex chromosome evolution and the genetic control of aging.</title>
        <authorList>
            <person name="Reichwald K."/>
            <person name="Felder M."/>
            <person name="Petzold A."/>
            <person name="Koch P."/>
            <person name="Groth M."/>
            <person name="Platzer M."/>
        </authorList>
    </citation>
    <scope>NUCLEOTIDE SEQUENCE</scope>
    <source>
        <tissue evidence="2">Brain</tissue>
    </source>
</reference>
<dbReference type="AlphaFoldDB" id="A0A1A8EP63"/>
<reference evidence="2" key="1">
    <citation type="submission" date="2016-05" db="EMBL/GenBank/DDBJ databases">
        <authorList>
            <person name="Lavstsen T."/>
            <person name="Jespersen J.S."/>
        </authorList>
    </citation>
    <scope>NUCLEOTIDE SEQUENCE</scope>
    <source>
        <tissue evidence="2">Brain</tissue>
    </source>
</reference>
<feature type="non-terminal residue" evidence="2">
    <location>
        <position position="1"/>
    </location>
</feature>
<evidence type="ECO:0000313" key="2">
    <source>
        <dbReference type="EMBL" id="SBQ48662.1"/>
    </source>
</evidence>
<feature type="compositionally biased region" description="Basic and acidic residues" evidence="1">
    <location>
        <begin position="1"/>
        <end position="26"/>
    </location>
</feature>
<feature type="non-terminal residue" evidence="2">
    <location>
        <position position="85"/>
    </location>
</feature>
<proteinExistence type="predicted"/>
<dbReference type="EMBL" id="HAEB01002135">
    <property type="protein sequence ID" value="SBQ48662.1"/>
    <property type="molecule type" value="Transcribed_RNA"/>
</dbReference>
<accession>A0A1A8EP63</accession>